<name>A0A1H8PVP3_9ACTN</name>
<evidence type="ECO:0000256" key="2">
    <source>
        <dbReference type="ARBA" id="ARBA00022692"/>
    </source>
</evidence>
<dbReference type="CDD" id="cd16914">
    <property type="entry name" value="EcfT"/>
    <property type="match status" value="1"/>
</dbReference>
<evidence type="ECO:0000256" key="3">
    <source>
        <dbReference type="ARBA" id="ARBA00022989"/>
    </source>
</evidence>
<keyword evidence="4 5" id="KW-0472">Membrane</keyword>
<keyword evidence="2 5" id="KW-0812">Transmembrane</keyword>
<sequence>MSLNAATYQPGTTPLHALDARVKITVVLVYSIAVFFVDTWWGMGAYAVVAVACLAVGRMRVLALARQLLPLWLILALTLLSSALGGAGILVGLFYVTRIVLILAASFVLTATTTASDISQAIESMLRPLTHVGVPVRDIAAVSGIALRFIPIIIDEFQGIRAAQASRGARFASGGIATRAKAWGGAFTPLFVGLYRRADRLAVSMDARCYGFQRIPSRLRECALGVGPAIGMLAVAAALVACAILL</sequence>
<dbReference type="AlphaFoldDB" id="A0A1H8PVP3"/>
<proteinExistence type="predicted"/>
<keyword evidence="7" id="KW-1185">Reference proteome</keyword>
<evidence type="ECO:0000256" key="5">
    <source>
        <dbReference type="SAM" id="Phobius"/>
    </source>
</evidence>
<gene>
    <name evidence="6" type="ORF">SAMN02910314_00318</name>
</gene>
<feature type="transmembrane region" description="Helical" evidence="5">
    <location>
        <begin position="99"/>
        <end position="118"/>
    </location>
</feature>
<accession>A0A1H8PVP3</accession>
<dbReference type="EMBL" id="FOEC01000001">
    <property type="protein sequence ID" value="SEO45613.1"/>
    <property type="molecule type" value="Genomic_DNA"/>
</dbReference>
<comment type="subcellular location">
    <subcellularLocation>
        <location evidence="1">Membrane</location>
        <topology evidence="1">Multi-pass membrane protein</topology>
    </subcellularLocation>
</comment>
<dbReference type="Pfam" id="PF02361">
    <property type="entry name" value="CbiQ"/>
    <property type="match status" value="1"/>
</dbReference>
<dbReference type="RefSeq" id="WP_082867766.1">
    <property type="nucleotide sequence ID" value="NZ_CP011402.1"/>
</dbReference>
<dbReference type="PANTHER" id="PTHR33514:SF13">
    <property type="entry name" value="PROTEIN ABCI12, CHLOROPLASTIC"/>
    <property type="match status" value="1"/>
</dbReference>
<protein>
    <submittedName>
        <fullName evidence="6">Energy-coupling factor transport system permease protein</fullName>
    </submittedName>
</protein>
<feature type="transmembrane region" description="Helical" evidence="5">
    <location>
        <begin position="68"/>
        <end position="93"/>
    </location>
</feature>
<evidence type="ECO:0000313" key="7">
    <source>
        <dbReference type="Proteomes" id="UP000182975"/>
    </source>
</evidence>
<reference evidence="7" key="1">
    <citation type="submission" date="2016-10" db="EMBL/GenBank/DDBJ databases">
        <authorList>
            <person name="Varghese N."/>
        </authorList>
    </citation>
    <scope>NUCLEOTIDE SEQUENCE [LARGE SCALE GENOMIC DNA]</scope>
    <source>
        <strain evidence="7">DSM 21843</strain>
    </source>
</reference>
<feature type="transmembrane region" description="Helical" evidence="5">
    <location>
        <begin position="28"/>
        <end position="56"/>
    </location>
</feature>
<dbReference type="OrthoDB" id="3186578at2"/>
<evidence type="ECO:0000256" key="1">
    <source>
        <dbReference type="ARBA" id="ARBA00004141"/>
    </source>
</evidence>
<feature type="transmembrane region" description="Helical" evidence="5">
    <location>
        <begin position="222"/>
        <end position="245"/>
    </location>
</feature>
<dbReference type="PANTHER" id="PTHR33514">
    <property type="entry name" value="PROTEIN ABCI12, CHLOROPLASTIC"/>
    <property type="match status" value="1"/>
</dbReference>
<keyword evidence="3 5" id="KW-1133">Transmembrane helix</keyword>
<dbReference type="Proteomes" id="UP000182975">
    <property type="component" value="Unassembled WGS sequence"/>
</dbReference>
<evidence type="ECO:0000256" key="4">
    <source>
        <dbReference type="ARBA" id="ARBA00023136"/>
    </source>
</evidence>
<evidence type="ECO:0000313" key="6">
    <source>
        <dbReference type="EMBL" id="SEO45613.1"/>
    </source>
</evidence>
<dbReference type="InterPro" id="IPR003339">
    <property type="entry name" value="ABC/ECF_trnsptr_transmembrane"/>
</dbReference>
<organism evidence="6 7">
    <name type="scientific">Denitrobacterium detoxificans</name>
    <dbReference type="NCBI Taxonomy" id="79604"/>
    <lineage>
        <taxon>Bacteria</taxon>
        <taxon>Bacillati</taxon>
        <taxon>Actinomycetota</taxon>
        <taxon>Coriobacteriia</taxon>
        <taxon>Eggerthellales</taxon>
        <taxon>Eggerthellaceae</taxon>
        <taxon>Denitrobacterium</taxon>
    </lineage>
</organism>
<dbReference type="GO" id="GO:0005886">
    <property type="term" value="C:plasma membrane"/>
    <property type="evidence" value="ECO:0007669"/>
    <property type="project" value="TreeGrafter"/>
</dbReference>